<evidence type="ECO:0000313" key="1">
    <source>
        <dbReference type="EMBL" id="TNN63986.1"/>
    </source>
</evidence>
<reference evidence="1 2" key="1">
    <citation type="submission" date="2019-03" db="EMBL/GenBank/DDBJ databases">
        <title>First draft genome of Liparis tanakae, snailfish: a comprehensive survey of snailfish specific genes.</title>
        <authorList>
            <person name="Kim W."/>
            <person name="Song I."/>
            <person name="Jeong J.-H."/>
            <person name="Kim D."/>
            <person name="Kim S."/>
            <person name="Ryu S."/>
            <person name="Song J.Y."/>
            <person name="Lee S.K."/>
        </authorList>
    </citation>
    <scope>NUCLEOTIDE SEQUENCE [LARGE SCALE GENOMIC DNA]</scope>
    <source>
        <tissue evidence="1">Muscle</tissue>
    </source>
</reference>
<gene>
    <name evidence="1" type="ORF">EYF80_025828</name>
</gene>
<comment type="caution">
    <text evidence="1">The sequence shown here is derived from an EMBL/GenBank/DDBJ whole genome shotgun (WGS) entry which is preliminary data.</text>
</comment>
<evidence type="ECO:0000313" key="2">
    <source>
        <dbReference type="Proteomes" id="UP000314294"/>
    </source>
</evidence>
<protein>
    <submittedName>
        <fullName evidence="1">Uncharacterized protein</fullName>
    </submittedName>
</protein>
<sequence>MCVRCDVCGDESDGEESVQLMDGFVLPGVGRIQTVISHSRSLSLIGSEPRSAVAGVLHNSMSFCLYASRSRSNKKSPVSVDWTM</sequence>
<dbReference type="EMBL" id="SRLO01000261">
    <property type="protein sequence ID" value="TNN63986.1"/>
    <property type="molecule type" value="Genomic_DNA"/>
</dbReference>
<organism evidence="1 2">
    <name type="scientific">Liparis tanakae</name>
    <name type="common">Tanaka's snailfish</name>
    <dbReference type="NCBI Taxonomy" id="230148"/>
    <lineage>
        <taxon>Eukaryota</taxon>
        <taxon>Metazoa</taxon>
        <taxon>Chordata</taxon>
        <taxon>Craniata</taxon>
        <taxon>Vertebrata</taxon>
        <taxon>Euteleostomi</taxon>
        <taxon>Actinopterygii</taxon>
        <taxon>Neopterygii</taxon>
        <taxon>Teleostei</taxon>
        <taxon>Neoteleostei</taxon>
        <taxon>Acanthomorphata</taxon>
        <taxon>Eupercaria</taxon>
        <taxon>Perciformes</taxon>
        <taxon>Cottioidei</taxon>
        <taxon>Cottales</taxon>
        <taxon>Liparidae</taxon>
        <taxon>Liparis</taxon>
    </lineage>
</organism>
<dbReference type="Proteomes" id="UP000314294">
    <property type="component" value="Unassembled WGS sequence"/>
</dbReference>
<proteinExistence type="predicted"/>
<dbReference type="AlphaFoldDB" id="A0A4Z2HE38"/>
<name>A0A4Z2HE38_9TELE</name>
<keyword evidence="2" id="KW-1185">Reference proteome</keyword>
<accession>A0A4Z2HE38</accession>